<keyword evidence="1" id="KW-0436">Ligase</keyword>
<reference evidence="7 8" key="1">
    <citation type="submission" date="2024-04" db="EMBL/GenBank/DDBJ databases">
        <title>Tritrichomonas musculus Genome.</title>
        <authorList>
            <person name="Alves-Ferreira E."/>
            <person name="Grigg M."/>
            <person name="Lorenzi H."/>
            <person name="Galac M."/>
        </authorList>
    </citation>
    <scope>NUCLEOTIDE SEQUENCE [LARGE SCALE GENOMIC DNA]</scope>
    <source>
        <strain evidence="7 8">EAF2021</strain>
    </source>
</reference>
<dbReference type="InterPro" id="IPR004344">
    <property type="entry name" value="TTL/TTLL_fam"/>
</dbReference>
<keyword evidence="2" id="KW-0547">Nucleotide-binding</keyword>
<dbReference type="Proteomes" id="UP001470230">
    <property type="component" value="Unassembled WGS sequence"/>
</dbReference>
<evidence type="ECO:0000313" key="8">
    <source>
        <dbReference type="Proteomes" id="UP001470230"/>
    </source>
</evidence>
<comment type="catalytic activity">
    <reaction evidence="5">
        <text>L-glutamyl-[protein] + L-glutamate + ATP = gamma-L-glutamyl-L-glutamyl-[protein] + ADP + phosphate + H(+)</text>
        <dbReference type="Rhea" id="RHEA:60144"/>
        <dbReference type="Rhea" id="RHEA-COMP:10208"/>
        <dbReference type="Rhea" id="RHEA-COMP:15517"/>
        <dbReference type="ChEBI" id="CHEBI:15378"/>
        <dbReference type="ChEBI" id="CHEBI:29973"/>
        <dbReference type="ChEBI" id="CHEBI:29985"/>
        <dbReference type="ChEBI" id="CHEBI:30616"/>
        <dbReference type="ChEBI" id="CHEBI:43474"/>
        <dbReference type="ChEBI" id="CHEBI:143622"/>
        <dbReference type="ChEBI" id="CHEBI:456216"/>
    </reaction>
    <physiologicalReaction direction="left-to-right" evidence="5">
        <dbReference type="Rhea" id="RHEA:60145"/>
    </physiologicalReaction>
</comment>
<evidence type="ECO:0000256" key="3">
    <source>
        <dbReference type="ARBA" id="ARBA00022840"/>
    </source>
</evidence>
<dbReference type="SUPFAM" id="SSF56059">
    <property type="entry name" value="Glutathione synthetase ATP-binding domain-like"/>
    <property type="match status" value="1"/>
</dbReference>
<keyword evidence="8" id="KW-1185">Reference proteome</keyword>
<dbReference type="EMBL" id="JAPFFF010000019">
    <property type="protein sequence ID" value="KAK8858188.1"/>
    <property type="molecule type" value="Genomic_DNA"/>
</dbReference>
<evidence type="ECO:0000256" key="5">
    <source>
        <dbReference type="ARBA" id="ARBA00049274"/>
    </source>
</evidence>
<dbReference type="Gene3D" id="3.30.470.20">
    <property type="entry name" value="ATP-grasp fold, B domain"/>
    <property type="match status" value="1"/>
</dbReference>
<dbReference type="PROSITE" id="PS51221">
    <property type="entry name" value="TTL"/>
    <property type="match status" value="1"/>
</dbReference>
<evidence type="ECO:0000256" key="1">
    <source>
        <dbReference type="ARBA" id="ARBA00022598"/>
    </source>
</evidence>
<evidence type="ECO:0000313" key="7">
    <source>
        <dbReference type="EMBL" id="KAK8858188.1"/>
    </source>
</evidence>
<comment type="caution">
    <text evidence="7">The sequence shown here is derived from an EMBL/GenBank/DDBJ whole genome shotgun (WGS) entry which is preliminary data.</text>
</comment>
<organism evidence="7 8">
    <name type="scientific">Tritrichomonas musculus</name>
    <dbReference type="NCBI Taxonomy" id="1915356"/>
    <lineage>
        <taxon>Eukaryota</taxon>
        <taxon>Metamonada</taxon>
        <taxon>Parabasalia</taxon>
        <taxon>Tritrichomonadida</taxon>
        <taxon>Tritrichomonadidae</taxon>
        <taxon>Tritrichomonas</taxon>
    </lineage>
</organism>
<accession>A0ABR2I6M8</accession>
<protein>
    <recommendedName>
        <fullName evidence="4">Tubulin--tyrosine ligase-like protein 5</fullName>
    </recommendedName>
</protein>
<gene>
    <name evidence="6" type="ORF">M9Y10_010247</name>
    <name evidence="7" type="ORF">M9Y10_013289</name>
</gene>
<dbReference type="Pfam" id="PF03133">
    <property type="entry name" value="TTL"/>
    <property type="match status" value="1"/>
</dbReference>
<name>A0ABR2I6M8_9EUKA</name>
<evidence type="ECO:0000256" key="4">
    <source>
        <dbReference type="ARBA" id="ARBA00041448"/>
    </source>
</evidence>
<dbReference type="PANTHER" id="PTHR12241">
    <property type="entry name" value="TUBULIN POLYGLUTAMYLASE"/>
    <property type="match status" value="1"/>
</dbReference>
<evidence type="ECO:0000313" key="6">
    <source>
        <dbReference type="EMBL" id="KAK8835394.1"/>
    </source>
</evidence>
<dbReference type="EMBL" id="JAPFFF010000145">
    <property type="protein sequence ID" value="KAK8835394.1"/>
    <property type="molecule type" value="Genomic_DNA"/>
</dbReference>
<dbReference type="PANTHER" id="PTHR12241:SF145">
    <property type="entry name" value="TUBULIN POLYGLUTAMYLASE TTLL5"/>
    <property type="match status" value="1"/>
</dbReference>
<sequence>MEELQNLFFSLPLPYEYVIFPSSTERHAPKIKGLYYYVNRVITDLTRRTFQHGGFTQSPTFSKWNASWGRQYETPQYTKFQNWQKINHFAGAFLMGRKDDFHERMSELKERYPEIATFYPETYLLPKEAEAFHSAFPNRKVWIFKPAAAARGMGIQIFNSSETSEKDLPTRRGVFQVYIEKPLLITKRKFDLRFYALVTSVNPIRIYMHENGMARFATHEYDENLPLSNLRMHLTNFSLNKDDSSFILSDKEDVRNSKWSIQFFFDYIEKQGIDVKSLIKSIEKVSIAALISGLSVVREHHFQCIKHRHTSYELYGIDVILDEDLNPHIMEINISPSMEASAKLDKNIKYPLLIDTLNMARIIKCNSRSKNPCNSITDIDTFYNESMTPERINSVVNEGADPWESPVVADFVFIRDFLEENIYKTKFRRVFPKRETVDIFTKCFKQRLYSDIVFEKWIKMTDDQRFEVIQRSWNIYKEKMDIVIENHEKELLNEKLLKEQAQNSDDQETDNIEKMFIEAAMESPNINNTTDNQIDKKDIKQI</sequence>
<keyword evidence="3" id="KW-0067">ATP-binding</keyword>
<proteinExistence type="predicted"/>
<evidence type="ECO:0000256" key="2">
    <source>
        <dbReference type="ARBA" id="ARBA00022741"/>
    </source>
</evidence>